<dbReference type="EMBL" id="QGTR01000001">
    <property type="protein sequence ID" value="PWW04346.1"/>
    <property type="molecule type" value="Genomic_DNA"/>
</dbReference>
<dbReference type="Proteomes" id="UP000246352">
    <property type="component" value="Unassembled WGS sequence"/>
</dbReference>
<proteinExistence type="predicted"/>
<accession>A0A317PVN9</accession>
<keyword evidence="1" id="KW-1133">Transmembrane helix</keyword>
<feature type="transmembrane region" description="Helical" evidence="1">
    <location>
        <begin position="96"/>
        <end position="115"/>
    </location>
</feature>
<name>A0A317PVN9_9HYPH</name>
<dbReference type="OrthoDB" id="9857668at2"/>
<dbReference type="RefSeq" id="WP_110030787.1">
    <property type="nucleotide sequence ID" value="NZ_QGTR01000001.1"/>
</dbReference>
<reference evidence="2 3" key="1">
    <citation type="submission" date="2018-05" db="EMBL/GenBank/DDBJ databases">
        <title>Genomic Encyclopedia of Type Strains, Phase IV (KMG-IV): sequencing the most valuable type-strain genomes for metagenomic binning, comparative biology and taxonomic classification.</title>
        <authorList>
            <person name="Goeker M."/>
        </authorList>
    </citation>
    <scope>NUCLEOTIDE SEQUENCE [LARGE SCALE GENOMIC DNA]</scope>
    <source>
        <strain evidence="2 3">DSM 16791</strain>
    </source>
</reference>
<evidence type="ECO:0000313" key="3">
    <source>
        <dbReference type="Proteomes" id="UP000246352"/>
    </source>
</evidence>
<evidence type="ECO:0000313" key="2">
    <source>
        <dbReference type="EMBL" id="PWW04346.1"/>
    </source>
</evidence>
<dbReference type="AlphaFoldDB" id="A0A317PVN9"/>
<comment type="caution">
    <text evidence="2">The sequence shown here is derived from an EMBL/GenBank/DDBJ whole genome shotgun (WGS) entry which is preliminary data.</text>
</comment>
<keyword evidence="1" id="KW-0472">Membrane</keyword>
<keyword evidence="3" id="KW-1185">Reference proteome</keyword>
<evidence type="ECO:0000256" key="1">
    <source>
        <dbReference type="SAM" id="Phobius"/>
    </source>
</evidence>
<organism evidence="2 3">
    <name type="scientific">Hoeflea marina</name>
    <dbReference type="NCBI Taxonomy" id="274592"/>
    <lineage>
        <taxon>Bacteria</taxon>
        <taxon>Pseudomonadati</taxon>
        <taxon>Pseudomonadota</taxon>
        <taxon>Alphaproteobacteria</taxon>
        <taxon>Hyphomicrobiales</taxon>
        <taxon>Rhizobiaceae</taxon>
        <taxon>Hoeflea</taxon>
    </lineage>
</organism>
<protein>
    <recommendedName>
        <fullName evidence="4">SMODS and SLOG-associating 2TM effector domain-containing protein</fullName>
    </recommendedName>
</protein>
<evidence type="ECO:0008006" key="4">
    <source>
        <dbReference type="Google" id="ProtNLM"/>
    </source>
</evidence>
<gene>
    <name evidence="2" type="ORF">DFR52_1011043</name>
</gene>
<feature type="transmembrane region" description="Helical" evidence="1">
    <location>
        <begin position="121"/>
        <end position="143"/>
    </location>
</feature>
<keyword evidence="1" id="KW-0812">Transmembrane</keyword>
<sequence length="208" mass="22432">MGTTNASTAKMVEFLERSSPGEINALRQRHQSEGRVLSSARELGSLNEAPMGKIAPAQRAAYIDLVSQSAKGLKTQAEVLINAIRQRMTLVNRTKMIGGVIATISGAIGALLVYLQVDQAGVALASALVAMLGGLATLFADYFEKAPSGIRIASAEEHGRFVEIRASLDRIERRIARDAIIVVSDQDLLEMVSIMDDYSDRVVRLSFA</sequence>